<organism evidence="3 4">
    <name type="scientific">Chaetomium fimeti</name>
    <dbReference type="NCBI Taxonomy" id="1854472"/>
    <lineage>
        <taxon>Eukaryota</taxon>
        <taxon>Fungi</taxon>
        <taxon>Dikarya</taxon>
        <taxon>Ascomycota</taxon>
        <taxon>Pezizomycotina</taxon>
        <taxon>Sordariomycetes</taxon>
        <taxon>Sordariomycetidae</taxon>
        <taxon>Sordariales</taxon>
        <taxon>Chaetomiaceae</taxon>
        <taxon>Chaetomium</taxon>
    </lineage>
</organism>
<gene>
    <name evidence="3" type="ORF">B0H64DRAFT_462079</name>
</gene>
<dbReference type="InterPro" id="IPR052558">
    <property type="entry name" value="Siderophore_Hydrolase_D"/>
</dbReference>
<proteinExistence type="inferred from homology"/>
<dbReference type="InterPro" id="IPR000801">
    <property type="entry name" value="Esterase-like"/>
</dbReference>
<evidence type="ECO:0000313" key="4">
    <source>
        <dbReference type="Proteomes" id="UP001278766"/>
    </source>
</evidence>
<reference evidence="3" key="2">
    <citation type="submission" date="2023-06" db="EMBL/GenBank/DDBJ databases">
        <authorList>
            <consortium name="Lawrence Berkeley National Laboratory"/>
            <person name="Haridas S."/>
            <person name="Hensen N."/>
            <person name="Bonometti L."/>
            <person name="Westerberg I."/>
            <person name="Brannstrom I.O."/>
            <person name="Guillou S."/>
            <person name="Cros-Aarteil S."/>
            <person name="Calhoun S."/>
            <person name="Kuo A."/>
            <person name="Mondo S."/>
            <person name="Pangilinan J."/>
            <person name="Riley R."/>
            <person name="Labutti K."/>
            <person name="Andreopoulos B."/>
            <person name="Lipzen A."/>
            <person name="Chen C."/>
            <person name="Yanf M."/>
            <person name="Daum C."/>
            <person name="Ng V."/>
            <person name="Clum A."/>
            <person name="Steindorff A."/>
            <person name="Ohm R."/>
            <person name="Martin F."/>
            <person name="Silar P."/>
            <person name="Natvig D."/>
            <person name="Lalanne C."/>
            <person name="Gautier V."/>
            <person name="Ament-Velasquez S.L."/>
            <person name="Kruys A."/>
            <person name="Hutchinson M.I."/>
            <person name="Powell A.J."/>
            <person name="Barry K."/>
            <person name="Miller A.N."/>
            <person name="Grigoriev I.V."/>
            <person name="Debuchy R."/>
            <person name="Gladieux P."/>
            <person name="Thoren M.H."/>
            <person name="Johannesson H."/>
        </authorList>
    </citation>
    <scope>NUCLEOTIDE SEQUENCE</scope>
    <source>
        <strain evidence="3">CBS 168.71</strain>
    </source>
</reference>
<keyword evidence="2 3" id="KW-0378">Hydrolase</keyword>
<dbReference type="GeneID" id="87844476"/>
<evidence type="ECO:0000256" key="1">
    <source>
        <dbReference type="ARBA" id="ARBA00005622"/>
    </source>
</evidence>
<dbReference type="Proteomes" id="UP001278766">
    <property type="component" value="Unassembled WGS sequence"/>
</dbReference>
<comment type="similarity">
    <text evidence="1">Belongs to the esterase D family.</text>
</comment>
<dbReference type="Pfam" id="PF00756">
    <property type="entry name" value="Esterase"/>
    <property type="match status" value="1"/>
</dbReference>
<dbReference type="RefSeq" id="XP_062657327.1">
    <property type="nucleotide sequence ID" value="XM_062807528.1"/>
</dbReference>
<dbReference type="EMBL" id="JAUEPN010000005">
    <property type="protein sequence ID" value="KAK3293813.1"/>
    <property type="molecule type" value="Genomic_DNA"/>
</dbReference>
<evidence type="ECO:0000256" key="2">
    <source>
        <dbReference type="ARBA" id="ARBA00022801"/>
    </source>
</evidence>
<reference evidence="3" key="1">
    <citation type="journal article" date="2023" name="Mol. Phylogenet. Evol.">
        <title>Genome-scale phylogeny and comparative genomics of the fungal order Sordariales.</title>
        <authorList>
            <person name="Hensen N."/>
            <person name="Bonometti L."/>
            <person name="Westerberg I."/>
            <person name="Brannstrom I.O."/>
            <person name="Guillou S."/>
            <person name="Cros-Aarteil S."/>
            <person name="Calhoun S."/>
            <person name="Haridas S."/>
            <person name="Kuo A."/>
            <person name="Mondo S."/>
            <person name="Pangilinan J."/>
            <person name="Riley R."/>
            <person name="LaButti K."/>
            <person name="Andreopoulos B."/>
            <person name="Lipzen A."/>
            <person name="Chen C."/>
            <person name="Yan M."/>
            <person name="Daum C."/>
            <person name="Ng V."/>
            <person name="Clum A."/>
            <person name="Steindorff A."/>
            <person name="Ohm R.A."/>
            <person name="Martin F."/>
            <person name="Silar P."/>
            <person name="Natvig D.O."/>
            <person name="Lalanne C."/>
            <person name="Gautier V."/>
            <person name="Ament-Velasquez S.L."/>
            <person name="Kruys A."/>
            <person name="Hutchinson M.I."/>
            <person name="Powell A.J."/>
            <person name="Barry K."/>
            <person name="Miller A.N."/>
            <person name="Grigoriev I.V."/>
            <person name="Debuchy R."/>
            <person name="Gladieux P."/>
            <person name="Hiltunen Thoren M."/>
            <person name="Johannesson H."/>
        </authorList>
    </citation>
    <scope>NUCLEOTIDE SEQUENCE</scope>
    <source>
        <strain evidence="3">CBS 168.71</strain>
    </source>
</reference>
<dbReference type="PANTHER" id="PTHR40841:SF2">
    <property type="entry name" value="SIDEROPHORE-DEGRADING ESTERASE (EUROFUNG)"/>
    <property type="match status" value="1"/>
</dbReference>
<dbReference type="GO" id="GO:0016788">
    <property type="term" value="F:hydrolase activity, acting on ester bonds"/>
    <property type="evidence" value="ECO:0007669"/>
    <property type="project" value="TreeGrafter"/>
</dbReference>
<keyword evidence="4" id="KW-1185">Reference proteome</keyword>
<dbReference type="SUPFAM" id="SSF53474">
    <property type="entry name" value="alpha/beta-Hydrolases"/>
    <property type="match status" value="1"/>
</dbReference>
<evidence type="ECO:0000313" key="3">
    <source>
        <dbReference type="EMBL" id="KAK3293813.1"/>
    </source>
</evidence>
<dbReference type="InterPro" id="IPR029058">
    <property type="entry name" value="AB_hydrolase_fold"/>
</dbReference>
<accession>A0AAE0HC32</accession>
<dbReference type="Gene3D" id="3.40.50.1820">
    <property type="entry name" value="alpha/beta hydrolase"/>
    <property type="match status" value="1"/>
</dbReference>
<name>A0AAE0HC32_9PEZI</name>
<comment type="caution">
    <text evidence="3">The sequence shown here is derived from an EMBL/GenBank/DDBJ whole genome shotgun (WGS) entry which is preliminary data.</text>
</comment>
<dbReference type="PANTHER" id="PTHR40841">
    <property type="entry name" value="SIDEROPHORE TRIACETYLFUSARININE C ESTERASE"/>
    <property type="match status" value="1"/>
</dbReference>
<sequence>MASPAEWSFTPLPAFAPTVFPNIAEWSFTPLPAFAPTVFPNIALWDVSNAVKNLTYQVQISWPFEWESREVTDKSALTMYVLDGNALGMTASEAIKRRKFIYPNQPDSVVVSVGYPLSDAVYDVARRTADYLPPLPDNEGRADDFLAFLGDVLQPWVRGEVFPGVAHARDALFGHSLGGLFVAYAFVQEPALFDTFVAASPAVAWNKASVLEDITRRFGDGISGGSEEAGGGGGGDGTKPAMFIGYGSGEQFPVRGRTETEVQFQARKALWDWTRITEASYEFYDRVRAGTGTREVVLREYVGQEHSGVAGSVLTDGINYFFDW</sequence>
<protein>
    <submittedName>
        <fullName evidence="3">Alpha/Beta hydrolase protein</fullName>
    </submittedName>
</protein>
<dbReference type="AlphaFoldDB" id="A0AAE0HC32"/>